<evidence type="ECO:0000313" key="3">
    <source>
        <dbReference type="Proteomes" id="UP000290682"/>
    </source>
</evidence>
<feature type="domain" description="NERD" evidence="1">
    <location>
        <begin position="19"/>
        <end position="136"/>
    </location>
</feature>
<dbReference type="Pfam" id="PF08378">
    <property type="entry name" value="NERD"/>
    <property type="match status" value="1"/>
</dbReference>
<protein>
    <recommendedName>
        <fullName evidence="1">NERD domain-containing protein</fullName>
    </recommendedName>
</protein>
<dbReference type="InterPro" id="IPR011528">
    <property type="entry name" value="NERD"/>
</dbReference>
<evidence type="ECO:0000313" key="2">
    <source>
        <dbReference type="EMBL" id="RXZ42570.1"/>
    </source>
</evidence>
<keyword evidence="3" id="KW-1185">Reference proteome</keyword>
<accession>A0ABY0FEA7</accession>
<organism evidence="2 3">
    <name type="scientific">Crenobacter cavernae</name>
    <dbReference type="NCBI Taxonomy" id="2290923"/>
    <lineage>
        <taxon>Bacteria</taxon>
        <taxon>Pseudomonadati</taxon>
        <taxon>Pseudomonadota</taxon>
        <taxon>Betaproteobacteria</taxon>
        <taxon>Neisseriales</taxon>
        <taxon>Neisseriaceae</taxon>
        <taxon>Crenobacter</taxon>
    </lineage>
</organism>
<sequence>MMILKEKAFAEAKDKFQAAGDAAEKELAFYLKRYFADDPEVFVLNDIRIPFNDDAAQMDHLIIHSAGMTIVETKSVAGKIQLRQDGQWLRWYGDKSSGMASPLIQAKLQADFLRKFLRANTRQPEIIDKLNLDYLVAISSQGVFIPPKENPPAEVCKTDMVGEKIQAKAGGEAVFPTAFRKVLGEFLCRSHTPRQAVAPESTTVTPSEPAPVAREPQADYVVVPEAAQRLVRSRPAHLDYIGERLKTTGLLRSLIGADEPRKVYATYCRKCDSQNLEFRYGKFGYYLRCLDCSENTSIKPDCRECGRQTKLRKDGQLLFVECASCSLSEVLHRNDRPLPELKS</sequence>
<name>A0ABY0FEA7_9NEIS</name>
<proteinExistence type="predicted"/>
<reference evidence="2 3" key="1">
    <citation type="submission" date="2018-10" db="EMBL/GenBank/DDBJ databases">
        <title>Draft genome of Fastidiocella sp. strain 375T, a bacterium isolated from a karstic cave dripping water.</title>
        <authorList>
            <person name="Coelho C."/>
            <person name="Verissimo A."/>
            <person name="Tiago I."/>
        </authorList>
    </citation>
    <scope>NUCLEOTIDE SEQUENCE [LARGE SCALE GENOMIC DNA]</scope>
    <source>
        <strain evidence="2 3">CAVE-375</strain>
    </source>
</reference>
<dbReference type="RefSeq" id="WP_129213364.1">
    <property type="nucleotide sequence ID" value="NZ_REGR01000014.1"/>
</dbReference>
<evidence type="ECO:0000259" key="1">
    <source>
        <dbReference type="PROSITE" id="PS50965"/>
    </source>
</evidence>
<gene>
    <name evidence="2" type="ORF">EBB06_11745</name>
</gene>
<comment type="caution">
    <text evidence="2">The sequence shown here is derived from an EMBL/GenBank/DDBJ whole genome shotgun (WGS) entry which is preliminary data.</text>
</comment>
<dbReference type="PROSITE" id="PS50965">
    <property type="entry name" value="NERD"/>
    <property type="match status" value="1"/>
</dbReference>
<dbReference type="EMBL" id="REGR01000014">
    <property type="protein sequence ID" value="RXZ42570.1"/>
    <property type="molecule type" value="Genomic_DNA"/>
</dbReference>
<dbReference type="Proteomes" id="UP000290682">
    <property type="component" value="Unassembled WGS sequence"/>
</dbReference>